<gene>
    <name evidence="2" type="ORF">J421_4063</name>
</gene>
<reference evidence="2 3" key="1">
    <citation type="journal article" date="2014" name="Genome Announc.">
        <title>Genome Sequence and Methylome of Soil Bacterium Gemmatirosa kalamazoonensis KBS708T, a Member of the Rarely Cultivated Gemmatimonadetes Phylum.</title>
        <authorList>
            <person name="Debruyn J.M."/>
            <person name="Radosevich M."/>
            <person name="Wommack K.E."/>
            <person name="Polson S.W."/>
            <person name="Hauser L.J."/>
            <person name="Fawaz M.N."/>
            <person name="Korlach J."/>
            <person name="Tsai Y.C."/>
        </authorList>
    </citation>
    <scope>NUCLEOTIDE SEQUENCE [LARGE SCALE GENOMIC DNA]</scope>
    <source>
        <strain evidence="2 3">KBS708</strain>
    </source>
</reference>
<dbReference type="AlphaFoldDB" id="W0RMP4"/>
<accession>W0RMP4</accession>
<keyword evidence="3" id="KW-1185">Reference proteome</keyword>
<name>W0RMP4_9BACT</name>
<organism evidence="2 3">
    <name type="scientific">Gemmatirosa kalamazoonensis</name>
    <dbReference type="NCBI Taxonomy" id="861299"/>
    <lineage>
        <taxon>Bacteria</taxon>
        <taxon>Pseudomonadati</taxon>
        <taxon>Gemmatimonadota</taxon>
        <taxon>Gemmatimonadia</taxon>
        <taxon>Gemmatimonadales</taxon>
        <taxon>Gemmatimonadaceae</taxon>
        <taxon>Gemmatirosa</taxon>
    </lineage>
</organism>
<proteinExistence type="predicted"/>
<dbReference type="KEGG" id="gba:J421_4063"/>
<dbReference type="EMBL" id="CP007128">
    <property type="protein sequence ID" value="AHG91600.1"/>
    <property type="molecule type" value="Genomic_DNA"/>
</dbReference>
<dbReference type="HOGENOM" id="CLU_1394581_0_0_0"/>
<feature type="region of interest" description="Disordered" evidence="1">
    <location>
        <begin position="141"/>
        <end position="195"/>
    </location>
</feature>
<evidence type="ECO:0000256" key="1">
    <source>
        <dbReference type="SAM" id="MobiDB-lite"/>
    </source>
</evidence>
<dbReference type="InParanoid" id="W0RMP4"/>
<feature type="compositionally biased region" description="Polar residues" evidence="1">
    <location>
        <begin position="146"/>
        <end position="160"/>
    </location>
</feature>
<protein>
    <submittedName>
        <fullName evidence="2">Uncharacterized protein</fullName>
    </submittedName>
</protein>
<sequence>MTSFSRAGTPIFLQLSWYTVSQPAKSTFSCVNASCTFDSGTPRSDVKRNALWVAPASTRPRPSVVARSAKIGPADVDVFTGMPPSKRKVTPPLVEPMGVFATLVPIASTRKPMMEPFCAAEDGTKCVPCAWIVIGLLGSAEPARKSGSSPEPKMNSSAMRSRSPCAASGAGVPTRGTSSSAASVRSSVRERSDIA</sequence>
<evidence type="ECO:0000313" key="2">
    <source>
        <dbReference type="EMBL" id="AHG91600.1"/>
    </source>
</evidence>
<dbReference type="Proteomes" id="UP000019151">
    <property type="component" value="Chromosome"/>
</dbReference>
<dbReference type="STRING" id="861299.J421_4063"/>
<evidence type="ECO:0000313" key="3">
    <source>
        <dbReference type="Proteomes" id="UP000019151"/>
    </source>
</evidence>